<feature type="region of interest" description="Disordered" evidence="15">
    <location>
        <begin position="910"/>
        <end position="939"/>
    </location>
</feature>
<dbReference type="Gene3D" id="1.20.1050.10">
    <property type="match status" value="1"/>
</dbReference>
<dbReference type="SMART" id="SM00991">
    <property type="entry name" value="WHEP-TRS"/>
    <property type="match status" value="2"/>
</dbReference>
<evidence type="ECO:0000256" key="11">
    <source>
        <dbReference type="ARBA" id="ARBA00023146"/>
    </source>
</evidence>
<dbReference type="SUPFAM" id="SSF47323">
    <property type="entry name" value="Anticodon-binding domain of a subclass of class I aminoacyl-tRNA synthetases"/>
    <property type="match status" value="1"/>
</dbReference>
<dbReference type="NCBIfam" id="NF001100">
    <property type="entry name" value="PRK00133.1"/>
    <property type="match status" value="1"/>
</dbReference>
<dbReference type="SUPFAM" id="SSF47060">
    <property type="entry name" value="S15/NS1 RNA-binding domain"/>
    <property type="match status" value="2"/>
</dbReference>
<evidence type="ECO:0000256" key="3">
    <source>
        <dbReference type="ARBA" id="ARBA00012838"/>
    </source>
</evidence>
<dbReference type="GO" id="GO:0017101">
    <property type="term" value="C:aminoacyl-tRNA synthetase multienzyme complex"/>
    <property type="evidence" value="ECO:0007669"/>
    <property type="project" value="TreeGrafter"/>
</dbReference>
<evidence type="ECO:0000256" key="7">
    <source>
        <dbReference type="ARBA" id="ARBA00022741"/>
    </source>
</evidence>
<dbReference type="EC" id="6.1.1.10" evidence="3"/>
<dbReference type="GO" id="GO:0005524">
    <property type="term" value="F:ATP binding"/>
    <property type="evidence" value="ECO:0007669"/>
    <property type="project" value="UniProtKB-KW"/>
</dbReference>
<evidence type="ECO:0000256" key="12">
    <source>
        <dbReference type="ARBA" id="ARBA00030904"/>
    </source>
</evidence>
<dbReference type="InterPro" id="IPR001412">
    <property type="entry name" value="aa-tRNA-synth_I_CS"/>
</dbReference>
<reference evidence="17" key="1">
    <citation type="submission" date="2017-11" db="EMBL/GenBank/DDBJ databases">
        <title>The sensing device of the deep-sea amphipod.</title>
        <authorList>
            <person name="Kobayashi H."/>
            <person name="Nagahama T."/>
            <person name="Arai W."/>
            <person name="Sasagawa Y."/>
            <person name="Umeda M."/>
            <person name="Hayashi T."/>
            <person name="Nikaido I."/>
            <person name="Watanabe H."/>
            <person name="Oguri K."/>
            <person name="Kitazato H."/>
            <person name="Fujioka K."/>
            <person name="Kido Y."/>
            <person name="Takami H."/>
        </authorList>
    </citation>
    <scope>NUCLEOTIDE SEQUENCE</scope>
    <source>
        <tissue evidence="17">Whole body</tissue>
    </source>
</reference>
<evidence type="ECO:0000256" key="2">
    <source>
        <dbReference type="ARBA" id="ARBA00005594"/>
    </source>
</evidence>
<dbReference type="Gene3D" id="3.40.50.620">
    <property type="entry name" value="HUPs"/>
    <property type="match status" value="1"/>
</dbReference>
<dbReference type="PROSITE" id="PS51185">
    <property type="entry name" value="WHEP_TRS_2"/>
    <property type="match status" value="2"/>
</dbReference>
<dbReference type="SUPFAM" id="SSF47616">
    <property type="entry name" value="GST C-terminal domain-like"/>
    <property type="match status" value="1"/>
</dbReference>
<dbReference type="GO" id="GO:0004825">
    <property type="term" value="F:methionine-tRNA ligase activity"/>
    <property type="evidence" value="ECO:0007669"/>
    <property type="project" value="UniProtKB-EC"/>
</dbReference>
<keyword evidence="10 14" id="KW-0648">Protein biosynthesis</keyword>
<keyword evidence="11 14" id="KW-0030">Aminoacyl-tRNA synthetase</keyword>
<feature type="domain" description="WHEP-TRS" evidence="16">
    <location>
        <begin position="860"/>
        <end position="916"/>
    </location>
</feature>
<comment type="similarity">
    <text evidence="2 14">Belongs to the class-I aminoacyl-tRNA synthetase family.</text>
</comment>
<dbReference type="InterPro" id="IPR029038">
    <property type="entry name" value="MetRS_Zn"/>
</dbReference>
<dbReference type="InterPro" id="IPR000738">
    <property type="entry name" value="WHEP-TRS_dom"/>
</dbReference>
<dbReference type="Gene3D" id="1.10.730.10">
    <property type="entry name" value="Isoleucyl-tRNA Synthetase, Domain 1"/>
    <property type="match status" value="1"/>
</dbReference>
<accession>A0A6A7G2X2</accession>
<keyword evidence="7 14" id="KW-0547">Nucleotide-binding</keyword>
<feature type="compositionally biased region" description="Polar residues" evidence="15">
    <location>
        <begin position="211"/>
        <end position="220"/>
    </location>
</feature>
<dbReference type="InterPro" id="IPR014758">
    <property type="entry name" value="Met-tRNA_synth"/>
</dbReference>
<sequence>MELVSQVHHPNGFKISLALNATKKKFGLKMVTGVYDGAALRVAEAVTGAPLSLSPNSAVLYLFSAKEQAPDVQAEEWLCWEATTFQKAVVNYLQSASSGREDKSAARSLAAVLVVLNTQLLDKRQEYFSGQCIGAVDVVFLSFLLLLDTHASSAAQLTEHPALRQYVDAAAKTELVKSTILSFYDCDSCSSIPLKRCLAVVSTSASHSGAHSVTAATQKTKQNKPVAASPAATPDPVKEERRISESEVLAAEQGWQQESVSCTKEIVTPVLPVSGERNILITSALPYVNNVPHLGNIIGCVLSADVFARFCRLRGDNVAYICGTDEYGTATETKAIAEGSTPKQICDKYHALHSDVYKEFNISFDHFGRTTTQSQTEIVHELFWDLEKAGNISRESVEQLYCDNCTRFLADRFVEGICPHIGCGYEDARGDQCDGCGKLVNAADLGKPRCKLCSATPRIKSSNHLFIDLPKIEPNLRKWFDVSSKEWSSNASTICNSWLRDGLLPRCITRDLKWGVPVPLEGYTDKVFYVWFDAPIGYLSITKEYTKDWEKWWKNPDEVQLYQFMAKDNVPFHGIIFPCTLIGSQKSWTRVSNLMATEYLNYEDGKFSKSRGVGVFGDQAMSTGIPSDVWRFYLLYIRPESQDTVFSWTDLQMKNNSELLNNLGNFVNRSLKFVAQFYNGIVPNVSPTKADFNVMASINHELLNYTNAVSNSRLRDGLRCILAITRIGNQYIQENEPYKLIKADKSEEDKSRGASVIAISANIVYLVALLLGPFMPDTSTKILRFLNKPPVSKSKLPSVFCHGVHPGDKVTAPEPLIQKITDEQVQEWQGRFKGPGATDAPAKKTTPEAVINGCPADPAQIKKLEKLVSDQGEKVRSLKAGGASKADVGPEVTVLLELKQQLALSQGVGNKAAAADGKASKKTKAVVTGGSVPQPKSASVTSSAPAAAMDQALVAKCQALVDEQGMKVRALKSEGASKDDVMAEVGRLLQLKAELATAQGVDPATFTAKPKGKKK</sequence>
<dbReference type="CDD" id="cd00814">
    <property type="entry name" value="MetRS_core"/>
    <property type="match status" value="1"/>
</dbReference>
<organism evidence="17">
    <name type="scientific">Hirondellea gigas</name>
    <dbReference type="NCBI Taxonomy" id="1518452"/>
    <lineage>
        <taxon>Eukaryota</taxon>
        <taxon>Metazoa</taxon>
        <taxon>Ecdysozoa</taxon>
        <taxon>Arthropoda</taxon>
        <taxon>Crustacea</taxon>
        <taxon>Multicrustacea</taxon>
        <taxon>Malacostraca</taxon>
        <taxon>Eumalacostraca</taxon>
        <taxon>Peracarida</taxon>
        <taxon>Amphipoda</taxon>
        <taxon>Amphilochidea</taxon>
        <taxon>Lysianassida</taxon>
        <taxon>Lysianassidira</taxon>
        <taxon>Lysianassoidea</taxon>
        <taxon>Lysianassidae</taxon>
        <taxon>Hirondellea</taxon>
    </lineage>
</organism>
<name>A0A6A7G2X2_9CRUS</name>
<dbReference type="EMBL" id="IACT01006088">
    <property type="protein sequence ID" value="LAC25226.1"/>
    <property type="molecule type" value="mRNA"/>
</dbReference>
<keyword evidence="5" id="KW-0963">Cytoplasm</keyword>
<evidence type="ECO:0000256" key="9">
    <source>
        <dbReference type="ARBA" id="ARBA00022884"/>
    </source>
</evidence>
<comment type="catalytic activity">
    <reaction evidence="13">
        <text>tRNA(Met) + L-methionine + ATP = L-methionyl-tRNA(Met) + AMP + diphosphate</text>
        <dbReference type="Rhea" id="RHEA:13481"/>
        <dbReference type="Rhea" id="RHEA-COMP:9667"/>
        <dbReference type="Rhea" id="RHEA-COMP:9698"/>
        <dbReference type="ChEBI" id="CHEBI:30616"/>
        <dbReference type="ChEBI" id="CHEBI:33019"/>
        <dbReference type="ChEBI" id="CHEBI:57844"/>
        <dbReference type="ChEBI" id="CHEBI:78442"/>
        <dbReference type="ChEBI" id="CHEBI:78530"/>
        <dbReference type="ChEBI" id="CHEBI:456215"/>
        <dbReference type="EC" id="6.1.1.10"/>
    </reaction>
</comment>
<dbReference type="CDD" id="cd07957">
    <property type="entry name" value="Anticodon_Ia_Met"/>
    <property type="match status" value="1"/>
</dbReference>
<evidence type="ECO:0000256" key="5">
    <source>
        <dbReference type="ARBA" id="ARBA00022490"/>
    </source>
</evidence>
<evidence type="ECO:0000256" key="4">
    <source>
        <dbReference type="ARBA" id="ARBA00018335"/>
    </source>
</evidence>
<dbReference type="InterPro" id="IPR009080">
    <property type="entry name" value="tRNAsynth_Ia_anticodon-bd"/>
</dbReference>
<dbReference type="PANTHER" id="PTHR45765:SF1">
    <property type="entry name" value="METHIONINE--TRNA LIGASE, CYTOPLASMIC"/>
    <property type="match status" value="1"/>
</dbReference>
<dbReference type="InterPro" id="IPR036282">
    <property type="entry name" value="Glutathione-S-Trfase_C_sf"/>
</dbReference>
<dbReference type="GO" id="GO:0003723">
    <property type="term" value="F:RNA binding"/>
    <property type="evidence" value="ECO:0007669"/>
    <property type="project" value="UniProtKB-KW"/>
</dbReference>
<evidence type="ECO:0000256" key="6">
    <source>
        <dbReference type="ARBA" id="ARBA00022598"/>
    </source>
</evidence>
<dbReference type="AlphaFoldDB" id="A0A6A7G2X2"/>
<evidence type="ECO:0000256" key="8">
    <source>
        <dbReference type="ARBA" id="ARBA00022840"/>
    </source>
</evidence>
<dbReference type="PRINTS" id="PR01041">
    <property type="entry name" value="TRNASYNTHMET"/>
</dbReference>
<dbReference type="InterPro" id="IPR015413">
    <property type="entry name" value="Methionyl/Leucyl_tRNA_Synth"/>
</dbReference>
<dbReference type="GO" id="GO:0006431">
    <property type="term" value="P:methionyl-tRNA aminoacylation"/>
    <property type="evidence" value="ECO:0007669"/>
    <property type="project" value="InterPro"/>
</dbReference>
<dbReference type="NCBIfam" id="TIGR00398">
    <property type="entry name" value="metG"/>
    <property type="match status" value="1"/>
</dbReference>
<evidence type="ECO:0000256" key="10">
    <source>
        <dbReference type="ARBA" id="ARBA00022917"/>
    </source>
</evidence>
<dbReference type="Pfam" id="PF00458">
    <property type="entry name" value="WHEP-TRS"/>
    <property type="match status" value="2"/>
</dbReference>
<dbReference type="SUPFAM" id="SSF57770">
    <property type="entry name" value="Methionyl-tRNA synthetase (MetRS), Zn-domain"/>
    <property type="match status" value="1"/>
</dbReference>
<proteinExistence type="evidence at transcript level"/>
<keyword evidence="8 14" id="KW-0067">ATP-binding</keyword>
<dbReference type="Pfam" id="PF19303">
    <property type="entry name" value="Anticodon_3"/>
    <property type="match status" value="1"/>
</dbReference>
<evidence type="ECO:0000256" key="14">
    <source>
        <dbReference type="RuleBase" id="RU363039"/>
    </source>
</evidence>
<dbReference type="FunFam" id="2.20.28.20:FF:000001">
    <property type="entry name" value="Methionine--tRNA ligase"/>
    <property type="match status" value="1"/>
</dbReference>
<dbReference type="InterPro" id="IPR009068">
    <property type="entry name" value="uS15_NS1_RNA-bd_sf"/>
</dbReference>
<dbReference type="HAMAP" id="MF_00098">
    <property type="entry name" value="Met_tRNA_synth_type1"/>
    <property type="match status" value="1"/>
</dbReference>
<evidence type="ECO:0000256" key="15">
    <source>
        <dbReference type="SAM" id="MobiDB-lite"/>
    </source>
</evidence>
<dbReference type="SUPFAM" id="SSF52374">
    <property type="entry name" value="Nucleotidylyl transferase"/>
    <property type="match status" value="1"/>
</dbReference>
<feature type="domain" description="WHEP-TRS" evidence="16">
    <location>
        <begin position="953"/>
        <end position="1009"/>
    </location>
</feature>
<dbReference type="InterPro" id="IPR033911">
    <property type="entry name" value="MetRS_core"/>
</dbReference>
<evidence type="ECO:0000256" key="13">
    <source>
        <dbReference type="ARBA" id="ARBA00047364"/>
    </source>
</evidence>
<feature type="region of interest" description="Disordered" evidence="15">
    <location>
        <begin position="211"/>
        <end position="240"/>
    </location>
</feature>
<evidence type="ECO:0000313" key="17">
    <source>
        <dbReference type="EMBL" id="LAC25226.1"/>
    </source>
</evidence>
<keyword evidence="9" id="KW-0694">RNA-binding</keyword>
<dbReference type="GO" id="GO:0005829">
    <property type="term" value="C:cytosol"/>
    <property type="evidence" value="ECO:0007669"/>
    <property type="project" value="TreeGrafter"/>
</dbReference>
<dbReference type="PANTHER" id="PTHR45765">
    <property type="entry name" value="METHIONINE--TRNA LIGASE"/>
    <property type="match status" value="1"/>
</dbReference>
<evidence type="ECO:0000256" key="1">
    <source>
        <dbReference type="ARBA" id="ARBA00004496"/>
    </source>
</evidence>
<dbReference type="Gene3D" id="2.20.28.20">
    <property type="entry name" value="Methionyl-tRNA synthetase, Zn-domain"/>
    <property type="match status" value="1"/>
</dbReference>
<protein>
    <recommendedName>
        <fullName evidence="4">Methionine--tRNA ligase, cytoplasmic</fullName>
        <ecNumber evidence="3">6.1.1.10</ecNumber>
    </recommendedName>
    <alternativeName>
        <fullName evidence="12">Methionyl-tRNA synthetase</fullName>
    </alternativeName>
</protein>
<dbReference type="CDD" id="cd00939">
    <property type="entry name" value="MetRS_RNA"/>
    <property type="match status" value="1"/>
</dbReference>
<evidence type="ECO:0000259" key="16">
    <source>
        <dbReference type="PROSITE" id="PS51185"/>
    </source>
</evidence>
<keyword evidence="6 14" id="KW-0436">Ligase</keyword>
<dbReference type="PROSITE" id="PS00178">
    <property type="entry name" value="AA_TRNA_LIGASE_I"/>
    <property type="match status" value="1"/>
</dbReference>
<dbReference type="InterPro" id="IPR014729">
    <property type="entry name" value="Rossmann-like_a/b/a_fold"/>
</dbReference>
<dbReference type="InterPro" id="IPR041872">
    <property type="entry name" value="Anticodon_Met"/>
</dbReference>
<dbReference type="Pfam" id="PF09334">
    <property type="entry name" value="tRNA-synt_1g"/>
    <property type="match status" value="1"/>
</dbReference>
<comment type="subcellular location">
    <subcellularLocation>
        <location evidence="1">Cytoplasm</location>
    </subcellularLocation>
</comment>
<dbReference type="Gene3D" id="1.10.287.10">
    <property type="entry name" value="S15/NS1, RNA-binding"/>
    <property type="match status" value="2"/>
</dbReference>
<dbReference type="InterPro" id="IPR023458">
    <property type="entry name" value="Met-tRNA_ligase_1"/>
</dbReference>